<keyword evidence="2" id="KW-0808">Transferase</keyword>
<dbReference type="GO" id="GO:0032259">
    <property type="term" value="P:methylation"/>
    <property type="evidence" value="ECO:0007669"/>
    <property type="project" value="UniProtKB-KW"/>
</dbReference>
<dbReference type="CDD" id="cd02440">
    <property type="entry name" value="AdoMet_MTases"/>
    <property type="match status" value="1"/>
</dbReference>
<dbReference type="Pfam" id="PF08242">
    <property type="entry name" value="Methyltransf_12"/>
    <property type="match status" value="1"/>
</dbReference>
<evidence type="ECO:0000259" key="1">
    <source>
        <dbReference type="Pfam" id="PF08242"/>
    </source>
</evidence>
<name>A0A848CYZ2_ANEAE</name>
<sequence>MRASAMWIANWEACELNSRTKQDEKEEAYWQSHAPMYDVRNPLAPFAIPIIEQITYHLHSTDHLLEIGAGTGGFTRLLAPYVRRITVIEPSEAMRIQLQNNWQEEHSASLDVLACKWEEAGNISCDVIFAANAFYRMRDMKECIIRMNETACKSVFLIQSIGKPYASPIIVKRGASTEQMERAHLISHILDEIGIVHEFISYPIVRKDGGKHEVALISWNVELNDSTE</sequence>
<proteinExistence type="predicted"/>
<dbReference type="InterPro" id="IPR029063">
    <property type="entry name" value="SAM-dependent_MTases_sf"/>
</dbReference>
<dbReference type="Proteomes" id="UP000561326">
    <property type="component" value="Unassembled WGS sequence"/>
</dbReference>
<accession>A0A848CYZ2</accession>
<dbReference type="RefSeq" id="WP_168975381.1">
    <property type="nucleotide sequence ID" value="NZ_CAMJCG010000006.1"/>
</dbReference>
<dbReference type="AlphaFoldDB" id="A0A848CYZ2"/>
<feature type="domain" description="Methyltransferase type 12" evidence="1">
    <location>
        <begin position="65"/>
        <end position="148"/>
    </location>
</feature>
<protein>
    <submittedName>
        <fullName evidence="2">Class I SAM-dependent methyltransferase</fullName>
    </submittedName>
</protein>
<dbReference type="SUPFAM" id="SSF53335">
    <property type="entry name" value="S-adenosyl-L-methionine-dependent methyltransferases"/>
    <property type="match status" value="1"/>
</dbReference>
<keyword evidence="2" id="KW-0489">Methyltransferase</keyword>
<dbReference type="GO" id="GO:0008168">
    <property type="term" value="F:methyltransferase activity"/>
    <property type="evidence" value="ECO:0007669"/>
    <property type="project" value="UniProtKB-KW"/>
</dbReference>
<dbReference type="EMBL" id="JABAGO010000022">
    <property type="protein sequence ID" value="NME99047.1"/>
    <property type="molecule type" value="Genomic_DNA"/>
</dbReference>
<reference evidence="2 3" key="1">
    <citation type="submission" date="2020-04" db="EMBL/GenBank/DDBJ databases">
        <authorList>
            <person name="Hitch T.C.A."/>
            <person name="Wylensek D."/>
            <person name="Clavel T."/>
        </authorList>
    </citation>
    <scope>NUCLEOTIDE SEQUENCE [LARGE SCALE GENOMIC DNA]</scope>
    <source>
        <strain evidence="2 3">WB01_D5_05</strain>
    </source>
</reference>
<dbReference type="InterPro" id="IPR013217">
    <property type="entry name" value="Methyltransf_12"/>
</dbReference>
<evidence type="ECO:0000313" key="3">
    <source>
        <dbReference type="Proteomes" id="UP000561326"/>
    </source>
</evidence>
<comment type="caution">
    <text evidence="2">The sequence shown here is derived from an EMBL/GenBank/DDBJ whole genome shotgun (WGS) entry which is preliminary data.</text>
</comment>
<organism evidence="2 3">
    <name type="scientific">Aneurinibacillus aneurinilyticus</name>
    <name type="common">Bacillus aneurinolyticus</name>
    <dbReference type="NCBI Taxonomy" id="1391"/>
    <lineage>
        <taxon>Bacteria</taxon>
        <taxon>Bacillati</taxon>
        <taxon>Bacillota</taxon>
        <taxon>Bacilli</taxon>
        <taxon>Bacillales</taxon>
        <taxon>Paenibacillaceae</taxon>
        <taxon>Aneurinibacillus group</taxon>
        <taxon>Aneurinibacillus</taxon>
    </lineage>
</organism>
<dbReference type="Gene3D" id="3.40.50.150">
    <property type="entry name" value="Vaccinia Virus protein VP39"/>
    <property type="match status" value="1"/>
</dbReference>
<evidence type="ECO:0000313" key="2">
    <source>
        <dbReference type="EMBL" id="NME99047.1"/>
    </source>
</evidence>
<gene>
    <name evidence="2" type="ORF">HF838_12335</name>
</gene>